<dbReference type="Proteomes" id="UP000237925">
    <property type="component" value="Chromosome"/>
</dbReference>
<dbReference type="KEGG" id="mela:C6568_00545"/>
<dbReference type="RefSeq" id="WP_106682394.1">
    <property type="nucleotide sequence ID" value="NZ_CP027667.1"/>
</dbReference>
<name>A0A2R3Q813_9BURK</name>
<feature type="compositionally biased region" description="Basic and acidic residues" evidence="1">
    <location>
        <begin position="153"/>
        <end position="172"/>
    </location>
</feature>
<gene>
    <name evidence="3" type="ORF">C6568_00545</name>
</gene>
<proteinExistence type="predicted"/>
<dbReference type="AlphaFoldDB" id="A0A2R3Q813"/>
<protein>
    <submittedName>
        <fullName evidence="3">Uncharacterized protein</fullName>
    </submittedName>
</protein>
<evidence type="ECO:0000256" key="1">
    <source>
        <dbReference type="SAM" id="MobiDB-lite"/>
    </source>
</evidence>
<feature type="region of interest" description="Disordered" evidence="1">
    <location>
        <begin position="126"/>
        <end position="172"/>
    </location>
</feature>
<keyword evidence="2" id="KW-0472">Membrane</keyword>
<dbReference type="OrthoDB" id="9128779at2"/>
<evidence type="ECO:0000256" key="2">
    <source>
        <dbReference type="SAM" id="Phobius"/>
    </source>
</evidence>
<evidence type="ECO:0000313" key="4">
    <source>
        <dbReference type="Proteomes" id="UP000237925"/>
    </source>
</evidence>
<dbReference type="EMBL" id="CP027667">
    <property type="protein sequence ID" value="AVO47911.1"/>
    <property type="molecule type" value="Genomic_DNA"/>
</dbReference>
<sequence>MSHTLLLLTAAYALLAFLLLFLCVWTRWHVAVKIGLAALVTVAYFVAYAGWQDSQGWPAQVQLPKRFVLLAVVTEEPSSELGHKGNLYLWVNALEDNKPVAEPRAYRLPYDKDLHSLFNDAMKKNRQGNSQMGTLEPPSGPKGKGLSWLRPGATEKPKIKISDLPRPQLPEK</sequence>
<accession>A0A2R3Q813</accession>
<evidence type="ECO:0000313" key="3">
    <source>
        <dbReference type="EMBL" id="AVO47911.1"/>
    </source>
</evidence>
<feature type="transmembrane region" description="Helical" evidence="2">
    <location>
        <begin position="32"/>
        <end position="51"/>
    </location>
</feature>
<keyword evidence="2" id="KW-1133">Transmembrane helix</keyword>
<feature type="transmembrane region" description="Helical" evidence="2">
    <location>
        <begin position="6"/>
        <end position="25"/>
    </location>
</feature>
<organism evidence="3 4">
    <name type="scientific">Melaminivora suipulveris</name>
    <dbReference type="NCBI Taxonomy" id="2109913"/>
    <lineage>
        <taxon>Bacteria</taxon>
        <taxon>Pseudomonadati</taxon>
        <taxon>Pseudomonadota</taxon>
        <taxon>Betaproteobacteria</taxon>
        <taxon>Burkholderiales</taxon>
        <taxon>Comamonadaceae</taxon>
        <taxon>Melaminivora</taxon>
    </lineage>
</organism>
<keyword evidence="2" id="KW-0812">Transmembrane</keyword>
<reference evidence="3 4" key="1">
    <citation type="submission" date="2018-03" db="EMBL/GenBank/DDBJ databases">
        <title>Genome sequencing of Melaminivora sp.</title>
        <authorList>
            <person name="Kim S.-J."/>
            <person name="Heo J."/>
            <person name="Ahn J.-H."/>
            <person name="Kwon S.-W."/>
        </authorList>
    </citation>
    <scope>NUCLEOTIDE SEQUENCE [LARGE SCALE GENOMIC DNA]</scope>
    <source>
        <strain evidence="3 4">SC2-9</strain>
    </source>
</reference>
<keyword evidence="4" id="KW-1185">Reference proteome</keyword>